<evidence type="ECO:0000313" key="2">
    <source>
        <dbReference type="Proteomes" id="UP000187406"/>
    </source>
</evidence>
<dbReference type="PANTHER" id="PTHR31286:SF165">
    <property type="entry name" value="DUF4283 DOMAIN-CONTAINING PROTEIN"/>
    <property type="match status" value="1"/>
</dbReference>
<name>A0A1Q3B588_CEPFO</name>
<reference evidence="2" key="1">
    <citation type="submission" date="2016-04" db="EMBL/GenBank/DDBJ databases">
        <title>Cephalotus genome sequencing.</title>
        <authorList>
            <person name="Fukushima K."/>
            <person name="Hasebe M."/>
            <person name="Fang X."/>
        </authorList>
    </citation>
    <scope>NUCLEOTIDE SEQUENCE [LARGE SCALE GENOMIC DNA]</scope>
    <source>
        <strain evidence="2">cv. St1</strain>
    </source>
</reference>
<evidence type="ECO:0000313" key="1">
    <source>
        <dbReference type="EMBL" id="GAV63044.1"/>
    </source>
</evidence>
<dbReference type="Proteomes" id="UP000187406">
    <property type="component" value="Unassembled WGS sequence"/>
</dbReference>
<protein>
    <submittedName>
        <fullName evidence="1">DUF4283 domain-containing protein</fullName>
    </submittedName>
</protein>
<dbReference type="PANTHER" id="PTHR31286">
    <property type="entry name" value="GLYCINE-RICH CELL WALL STRUCTURAL PROTEIN 1.8-LIKE"/>
    <property type="match status" value="1"/>
</dbReference>
<sequence>MNSTKGNSGRYNSNVRDWILDNGPCDVWGIHLALRLWEREMPLMQCSFTKVPVWVKLMNISMEYWTPEHLSRLASVFGNPLQMGAATESKQKINFARLCVEIPAASKSPIIIRSKRNNGNFLDVKVEYCWKPVVCEHCKVFYHNTWLCPVTTKMARSQAPVKGTAPATEVNAPNVWVKVGNIGKEIMFFRLRMLILQYLV</sequence>
<keyword evidence="2" id="KW-1185">Reference proteome</keyword>
<comment type="caution">
    <text evidence="1">The sequence shown here is derived from an EMBL/GenBank/DDBJ whole genome shotgun (WGS) entry which is preliminary data.</text>
</comment>
<accession>A0A1Q3B588</accession>
<gene>
    <name evidence="1" type="ORF">CFOL_v3_06566</name>
</gene>
<organism evidence="1 2">
    <name type="scientific">Cephalotus follicularis</name>
    <name type="common">Albany pitcher plant</name>
    <dbReference type="NCBI Taxonomy" id="3775"/>
    <lineage>
        <taxon>Eukaryota</taxon>
        <taxon>Viridiplantae</taxon>
        <taxon>Streptophyta</taxon>
        <taxon>Embryophyta</taxon>
        <taxon>Tracheophyta</taxon>
        <taxon>Spermatophyta</taxon>
        <taxon>Magnoliopsida</taxon>
        <taxon>eudicotyledons</taxon>
        <taxon>Gunneridae</taxon>
        <taxon>Pentapetalae</taxon>
        <taxon>rosids</taxon>
        <taxon>fabids</taxon>
        <taxon>Oxalidales</taxon>
        <taxon>Cephalotaceae</taxon>
        <taxon>Cephalotus</taxon>
    </lineage>
</organism>
<dbReference type="AlphaFoldDB" id="A0A1Q3B588"/>
<dbReference type="OrthoDB" id="1939300at2759"/>
<dbReference type="InParanoid" id="A0A1Q3B588"/>
<proteinExistence type="predicted"/>
<dbReference type="InterPro" id="IPR040256">
    <property type="entry name" value="At4g02000-like"/>
</dbReference>
<dbReference type="EMBL" id="BDDD01000290">
    <property type="protein sequence ID" value="GAV63044.1"/>
    <property type="molecule type" value="Genomic_DNA"/>
</dbReference>